<evidence type="ECO:0000256" key="1">
    <source>
        <dbReference type="SAM" id="MobiDB-lite"/>
    </source>
</evidence>
<dbReference type="EMBL" id="CADCTR010000180">
    <property type="protein sequence ID" value="CAA9223518.1"/>
    <property type="molecule type" value="Genomic_DNA"/>
</dbReference>
<accession>A0A6J4HH81</accession>
<gene>
    <name evidence="2" type="ORF">AVDCRST_MAG93-556</name>
</gene>
<evidence type="ECO:0000313" key="2">
    <source>
        <dbReference type="EMBL" id="CAA9223518.1"/>
    </source>
</evidence>
<reference evidence="2" key="1">
    <citation type="submission" date="2020-02" db="EMBL/GenBank/DDBJ databases">
        <authorList>
            <person name="Meier V. D."/>
        </authorList>
    </citation>
    <scope>NUCLEOTIDE SEQUENCE</scope>
    <source>
        <strain evidence="2">AVDCRST_MAG93</strain>
    </source>
</reference>
<organism evidence="2">
    <name type="scientific">uncultured Chloroflexia bacterium</name>
    <dbReference type="NCBI Taxonomy" id="1672391"/>
    <lineage>
        <taxon>Bacteria</taxon>
        <taxon>Bacillati</taxon>
        <taxon>Chloroflexota</taxon>
        <taxon>Chloroflexia</taxon>
        <taxon>environmental samples</taxon>
    </lineage>
</organism>
<protein>
    <submittedName>
        <fullName evidence="2">Uncharacterized protein</fullName>
    </submittedName>
</protein>
<dbReference type="AlphaFoldDB" id="A0A6J4HH81"/>
<proteinExistence type="predicted"/>
<feature type="region of interest" description="Disordered" evidence="1">
    <location>
        <begin position="1"/>
        <end position="33"/>
    </location>
</feature>
<sequence length="175" mass="20056">MAQPQGPQAPPRNLPRHDGLTGLLSHAEDPHPRKTRRIEWLGEQSPFDNPIVEWRMLQKQYTPLQMKAIRRAAAMARTRVCRERLTEAEHQYAQAAVKGLHRTYLWNKANNFIQDVDFADVDKIMGSPVAHEFRDLDDHDADEPVIVHPPLEITVLERDMVAVGSPMSRRTVART</sequence>
<name>A0A6J4HH81_9CHLR</name>